<dbReference type="Proteomes" id="UP001442494">
    <property type="component" value="Unassembled WGS sequence"/>
</dbReference>
<gene>
    <name evidence="1" type="ORF">NDI37_17865</name>
</gene>
<protein>
    <submittedName>
        <fullName evidence="1">Uncharacterized protein</fullName>
    </submittedName>
</protein>
<dbReference type="Pfam" id="PF09559">
    <property type="entry name" value="Cas6"/>
    <property type="match status" value="1"/>
</dbReference>
<reference evidence="1 2" key="1">
    <citation type="submission" date="2022-04" db="EMBL/GenBank/DDBJ databases">
        <title>Positive selection, recombination, and allopatry shape intraspecific diversity of widespread and dominant cyanobacteria.</title>
        <authorList>
            <person name="Wei J."/>
            <person name="Shu W."/>
            <person name="Hu C."/>
        </authorList>
    </citation>
    <scope>NUCLEOTIDE SEQUENCE [LARGE SCALE GENOMIC DNA]</scope>
    <source>
        <strain evidence="1 2">GB2-A5</strain>
    </source>
</reference>
<keyword evidence="2" id="KW-1185">Reference proteome</keyword>
<name>A0ABV0JS90_9CYAN</name>
<evidence type="ECO:0000313" key="1">
    <source>
        <dbReference type="EMBL" id="MEP0866328.1"/>
    </source>
</evidence>
<evidence type="ECO:0000313" key="2">
    <source>
        <dbReference type="Proteomes" id="UP001442494"/>
    </source>
</evidence>
<comment type="caution">
    <text evidence="1">The sequence shown here is derived from an EMBL/GenBank/DDBJ whole genome shotgun (WGS) entry which is preliminary data.</text>
</comment>
<organism evidence="1 2">
    <name type="scientific">Funiculus sociatus GB2-A5</name>
    <dbReference type="NCBI Taxonomy" id="2933946"/>
    <lineage>
        <taxon>Bacteria</taxon>
        <taxon>Bacillati</taxon>
        <taxon>Cyanobacteriota</taxon>
        <taxon>Cyanophyceae</taxon>
        <taxon>Coleofasciculales</taxon>
        <taxon>Coleofasciculaceae</taxon>
        <taxon>Funiculus</taxon>
    </lineage>
</organism>
<accession>A0ABV0JS90</accession>
<sequence length="124" mass="13785">MLTEESLYIDLVFSLTGQSLPLDNAYIVYSALSRICPAIHELDNISIHPIAGIPESATKQLCLTQRSKLQIRLPVDLIPFIYESLAGQTFSIGQNRRCPIENDSSKCWDLTMLEIVDEQSNGGS</sequence>
<dbReference type="EMBL" id="JAMPKK010000041">
    <property type="protein sequence ID" value="MEP0866328.1"/>
    <property type="molecule type" value="Genomic_DNA"/>
</dbReference>
<proteinExistence type="predicted"/>
<dbReference type="InterPro" id="IPR014174">
    <property type="entry name" value="CRISPR-assoc_prot_Cas6/Cmx6"/>
</dbReference>
<dbReference type="RefSeq" id="WP_190424663.1">
    <property type="nucleotide sequence ID" value="NZ_JAMPKK010000041.1"/>
</dbReference>